<gene>
    <name evidence="1" type="ORF">PCOR1329_LOCUS23621</name>
</gene>
<organism evidence="1 2">
    <name type="scientific">Prorocentrum cordatum</name>
    <dbReference type="NCBI Taxonomy" id="2364126"/>
    <lineage>
        <taxon>Eukaryota</taxon>
        <taxon>Sar</taxon>
        <taxon>Alveolata</taxon>
        <taxon>Dinophyceae</taxon>
        <taxon>Prorocentrales</taxon>
        <taxon>Prorocentraceae</taxon>
        <taxon>Prorocentrum</taxon>
    </lineage>
</organism>
<evidence type="ECO:0000313" key="1">
    <source>
        <dbReference type="EMBL" id="CAK0822659.1"/>
    </source>
</evidence>
<evidence type="ECO:0000313" key="2">
    <source>
        <dbReference type="Proteomes" id="UP001189429"/>
    </source>
</evidence>
<name>A0ABN9RTN5_9DINO</name>
<feature type="non-terminal residue" evidence="1">
    <location>
        <position position="109"/>
    </location>
</feature>
<dbReference type="Proteomes" id="UP001189429">
    <property type="component" value="Unassembled WGS sequence"/>
</dbReference>
<protein>
    <submittedName>
        <fullName evidence="1">Uncharacterized protein</fullName>
    </submittedName>
</protein>
<proteinExistence type="predicted"/>
<sequence>MAILRPPMRDVKDGAVTALTKTSVRVGIREKSGGLDVGRFLAPGSLYSLVNTQTYFCCVRVGPTRPTSALTGHIDESPRRAVSGHAACAPACCNAAVRYLPAEPDLRGE</sequence>
<comment type="caution">
    <text evidence="1">The sequence shown here is derived from an EMBL/GenBank/DDBJ whole genome shotgun (WGS) entry which is preliminary data.</text>
</comment>
<accession>A0ABN9RTN5</accession>
<keyword evidence="2" id="KW-1185">Reference proteome</keyword>
<reference evidence="1" key="1">
    <citation type="submission" date="2023-10" db="EMBL/GenBank/DDBJ databases">
        <authorList>
            <person name="Chen Y."/>
            <person name="Shah S."/>
            <person name="Dougan E. K."/>
            <person name="Thang M."/>
            <person name="Chan C."/>
        </authorList>
    </citation>
    <scope>NUCLEOTIDE SEQUENCE [LARGE SCALE GENOMIC DNA]</scope>
</reference>
<dbReference type="EMBL" id="CAUYUJ010008025">
    <property type="protein sequence ID" value="CAK0822659.1"/>
    <property type="molecule type" value="Genomic_DNA"/>
</dbReference>